<organism evidence="1 2">
    <name type="scientific">Lentinula lateritia</name>
    <dbReference type="NCBI Taxonomy" id="40482"/>
    <lineage>
        <taxon>Eukaryota</taxon>
        <taxon>Fungi</taxon>
        <taxon>Dikarya</taxon>
        <taxon>Basidiomycota</taxon>
        <taxon>Agaricomycotina</taxon>
        <taxon>Agaricomycetes</taxon>
        <taxon>Agaricomycetidae</taxon>
        <taxon>Agaricales</taxon>
        <taxon>Marasmiineae</taxon>
        <taxon>Omphalotaceae</taxon>
        <taxon>Lentinula</taxon>
    </lineage>
</organism>
<dbReference type="AlphaFoldDB" id="A0A9W9E2E1"/>
<reference evidence="1" key="1">
    <citation type="submission" date="2022-08" db="EMBL/GenBank/DDBJ databases">
        <authorList>
            <consortium name="DOE Joint Genome Institute"/>
            <person name="Min B."/>
            <person name="Riley R."/>
            <person name="Sierra-Patev S."/>
            <person name="Naranjo-Ortiz M."/>
            <person name="Looney B."/>
            <person name="Konkel Z."/>
            <person name="Slot J.C."/>
            <person name="Sakamoto Y."/>
            <person name="Steenwyk J.L."/>
            <person name="Rokas A."/>
            <person name="Carro J."/>
            <person name="Camarero S."/>
            <person name="Ferreira P."/>
            <person name="Molpeceres G."/>
            <person name="Ruiz-Duenas F.J."/>
            <person name="Serrano A."/>
            <person name="Henrissat B."/>
            <person name="Drula E."/>
            <person name="Hughes K.W."/>
            <person name="Mata J.L."/>
            <person name="Ishikawa N.K."/>
            <person name="Vargas-Isla R."/>
            <person name="Ushijima S."/>
            <person name="Smith C.A."/>
            <person name="Ahrendt S."/>
            <person name="Andreopoulos W."/>
            <person name="He G."/>
            <person name="Labutti K."/>
            <person name="Lipzen A."/>
            <person name="Ng V."/>
            <person name="Sandor L."/>
            <person name="Barry K."/>
            <person name="Martinez A.T."/>
            <person name="Xiao Y."/>
            <person name="Gibbons J.G."/>
            <person name="Terashima K."/>
            <person name="Hibbett D.S."/>
            <person name="Grigoriev I.V."/>
        </authorList>
    </citation>
    <scope>NUCLEOTIDE SEQUENCE</scope>
    <source>
        <strain evidence="1">Sp2 HRB7682 ss15</strain>
    </source>
</reference>
<gene>
    <name evidence="1" type="ORF">C8J55DRAFT_568211</name>
</gene>
<protein>
    <submittedName>
        <fullName evidence="1">Uncharacterized protein</fullName>
    </submittedName>
</protein>
<proteinExistence type="predicted"/>
<sequence length="469" mass="52966">MLSVCGRPGLLNLPPEIWLLIGVQLLGDPASLKNFAELNRHAFILINTILYEEVSHPDALNTLALSKDNRGQIAKAPHPAAFVKHLELDFGLPERYDWTKSFLFEEAFRQAFSNIIEHARMGRDRKTPALTTLAINCSATFLQLFKDIDFTPFSFEMISIRCLPPPDSKECVDEWCGILSSLSATTPLEKPVLDFAVPGPPDDEADEVIVSTLNKTLSEIYFPRLSSFTIRIHWGLLDAVENLDITPFLRRHSLLVYLHCDMSTVDSGYSLIKGPLSSDDLPKLAGYRGLLNDYLTLCADMRVGRFYTLHFNHGEFLQADIEEGLIECLENRGENLEALEFDGRSRMKRDRSSRWLDFALPIITYERIFKACTNLTMLACNVNTESLEAGFIKLIARYLPKLEALTLTLVDTREATFENVMFHVQPSVMENGVQQAGYHHQKFETGIQMMGGIWKLGAVSETVKSRIID</sequence>
<dbReference type="Proteomes" id="UP001150238">
    <property type="component" value="Unassembled WGS sequence"/>
</dbReference>
<name>A0A9W9E2E1_9AGAR</name>
<accession>A0A9W9E2E1</accession>
<evidence type="ECO:0000313" key="1">
    <source>
        <dbReference type="EMBL" id="KAJ4495848.1"/>
    </source>
</evidence>
<evidence type="ECO:0000313" key="2">
    <source>
        <dbReference type="Proteomes" id="UP001150238"/>
    </source>
</evidence>
<dbReference type="EMBL" id="JANVFS010000001">
    <property type="protein sequence ID" value="KAJ4495848.1"/>
    <property type="molecule type" value="Genomic_DNA"/>
</dbReference>
<comment type="caution">
    <text evidence="1">The sequence shown here is derived from an EMBL/GenBank/DDBJ whole genome shotgun (WGS) entry which is preliminary data.</text>
</comment>
<reference evidence="1" key="2">
    <citation type="journal article" date="2023" name="Proc. Natl. Acad. Sci. U.S.A.">
        <title>A global phylogenomic analysis of the shiitake genus Lentinula.</title>
        <authorList>
            <person name="Sierra-Patev S."/>
            <person name="Min B."/>
            <person name="Naranjo-Ortiz M."/>
            <person name="Looney B."/>
            <person name="Konkel Z."/>
            <person name="Slot J.C."/>
            <person name="Sakamoto Y."/>
            <person name="Steenwyk J.L."/>
            <person name="Rokas A."/>
            <person name="Carro J."/>
            <person name="Camarero S."/>
            <person name="Ferreira P."/>
            <person name="Molpeceres G."/>
            <person name="Ruiz-Duenas F.J."/>
            <person name="Serrano A."/>
            <person name="Henrissat B."/>
            <person name="Drula E."/>
            <person name="Hughes K.W."/>
            <person name="Mata J.L."/>
            <person name="Ishikawa N.K."/>
            <person name="Vargas-Isla R."/>
            <person name="Ushijima S."/>
            <person name="Smith C.A."/>
            <person name="Donoghue J."/>
            <person name="Ahrendt S."/>
            <person name="Andreopoulos W."/>
            <person name="He G."/>
            <person name="LaButti K."/>
            <person name="Lipzen A."/>
            <person name="Ng V."/>
            <person name="Riley R."/>
            <person name="Sandor L."/>
            <person name="Barry K."/>
            <person name="Martinez A.T."/>
            <person name="Xiao Y."/>
            <person name="Gibbons J.G."/>
            <person name="Terashima K."/>
            <person name="Grigoriev I.V."/>
            <person name="Hibbett D."/>
        </authorList>
    </citation>
    <scope>NUCLEOTIDE SEQUENCE</scope>
    <source>
        <strain evidence="1">Sp2 HRB7682 ss15</strain>
    </source>
</reference>